<evidence type="ECO:0000313" key="2">
    <source>
        <dbReference type="EMBL" id="HIW02125.1"/>
    </source>
</evidence>
<reference evidence="2" key="2">
    <citation type="submission" date="2021-04" db="EMBL/GenBank/DDBJ databases">
        <authorList>
            <person name="Gilroy R."/>
        </authorList>
    </citation>
    <scope>NUCLEOTIDE SEQUENCE</scope>
    <source>
        <strain evidence="2">12435</strain>
    </source>
</reference>
<reference evidence="2" key="1">
    <citation type="journal article" date="2021" name="PeerJ">
        <title>Extensive microbial diversity within the chicken gut microbiome revealed by metagenomics and culture.</title>
        <authorList>
            <person name="Gilroy R."/>
            <person name="Ravi A."/>
            <person name="Getino M."/>
            <person name="Pursley I."/>
            <person name="Horton D.L."/>
            <person name="Alikhan N.F."/>
            <person name="Baker D."/>
            <person name="Gharbi K."/>
            <person name="Hall N."/>
            <person name="Watson M."/>
            <person name="Adriaenssens E.M."/>
            <person name="Foster-Nyarko E."/>
            <person name="Jarju S."/>
            <person name="Secka A."/>
            <person name="Antonio M."/>
            <person name="Oren A."/>
            <person name="Chaudhuri R.R."/>
            <person name="La Ragione R."/>
            <person name="Hildebrand F."/>
            <person name="Pallen M.J."/>
        </authorList>
    </citation>
    <scope>NUCLEOTIDE SEQUENCE</scope>
    <source>
        <strain evidence="2">12435</strain>
    </source>
</reference>
<keyword evidence="1" id="KW-0472">Membrane</keyword>
<organism evidence="2 3">
    <name type="scientific">Candidatus Protoclostridium stercorigallinarum</name>
    <dbReference type="NCBI Taxonomy" id="2838741"/>
    <lineage>
        <taxon>Bacteria</taxon>
        <taxon>Bacillati</taxon>
        <taxon>Bacillota</taxon>
        <taxon>Clostridia</taxon>
        <taxon>Candidatus Protoclostridium</taxon>
    </lineage>
</organism>
<feature type="transmembrane region" description="Helical" evidence="1">
    <location>
        <begin position="41"/>
        <end position="65"/>
    </location>
</feature>
<gene>
    <name evidence="2" type="ORF">H9892_02170</name>
</gene>
<evidence type="ECO:0000256" key="1">
    <source>
        <dbReference type="SAM" id="Phobius"/>
    </source>
</evidence>
<proteinExistence type="predicted"/>
<feature type="transmembrane region" description="Helical" evidence="1">
    <location>
        <begin position="163"/>
        <end position="183"/>
    </location>
</feature>
<feature type="transmembrane region" description="Helical" evidence="1">
    <location>
        <begin position="104"/>
        <end position="124"/>
    </location>
</feature>
<feature type="transmembrane region" description="Helical" evidence="1">
    <location>
        <begin position="203"/>
        <end position="226"/>
    </location>
</feature>
<dbReference type="Proteomes" id="UP000823990">
    <property type="component" value="Unassembled WGS sequence"/>
</dbReference>
<feature type="transmembrane region" description="Helical" evidence="1">
    <location>
        <begin position="71"/>
        <end position="92"/>
    </location>
</feature>
<dbReference type="AlphaFoldDB" id="A0A9D1PYU4"/>
<feature type="transmembrane region" description="Helical" evidence="1">
    <location>
        <begin position="12"/>
        <end position="34"/>
    </location>
</feature>
<keyword evidence="1" id="KW-0812">Transmembrane</keyword>
<name>A0A9D1PYU4_9FIRM</name>
<feature type="transmembrane region" description="Helical" evidence="1">
    <location>
        <begin position="130"/>
        <end position="151"/>
    </location>
</feature>
<comment type="caution">
    <text evidence="2">The sequence shown here is derived from an EMBL/GenBank/DDBJ whole genome shotgun (WGS) entry which is preliminary data.</text>
</comment>
<protein>
    <submittedName>
        <fullName evidence="2">Uncharacterized protein</fullName>
    </submittedName>
</protein>
<sequence>MPRFIAYFTDIFGFAHAYQIVVIAVSIVTVLTPIKKDRRSILIALARIAGVFAARVLIEALFFWGADFMPWLGRLCFPTATLFVVILYTVLFCRARLQLRFIEAAILSSALLAVDIYVVQFAFLTDLPMALTQVLKVVFSSINLITASVLVRYKLADFRYISGLYAAFTLINSAVVIVSIYVIELLRMYVFTPVIPETEVLTMTAIFGVAMYVMTIVSYLTMYNLCDKTERAISLRIEKTIIDENAKLLDVVQKNLDDIRQIRHDVKNNYVYLRMMLENGQTDEMNDYLNELCGGGAAVQ</sequence>
<accession>A0A9D1PYU4</accession>
<evidence type="ECO:0000313" key="3">
    <source>
        <dbReference type="Proteomes" id="UP000823990"/>
    </source>
</evidence>
<keyword evidence="1" id="KW-1133">Transmembrane helix</keyword>
<dbReference type="EMBL" id="DXHS01000037">
    <property type="protein sequence ID" value="HIW02125.1"/>
    <property type="molecule type" value="Genomic_DNA"/>
</dbReference>